<evidence type="ECO:0000313" key="10">
    <source>
        <dbReference type="Proteomes" id="UP000789342"/>
    </source>
</evidence>
<evidence type="ECO:0000256" key="1">
    <source>
        <dbReference type="ARBA" id="ARBA00004496"/>
    </source>
</evidence>
<feature type="compositionally biased region" description="Polar residues" evidence="7">
    <location>
        <begin position="3381"/>
        <end position="3415"/>
    </location>
</feature>
<evidence type="ECO:0000256" key="7">
    <source>
        <dbReference type="SAM" id="MobiDB-lite"/>
    </source>
</evidence>
<organism evidence="9 10">
    <name type="scientific">Acaulospora morrowiae</name>
    <dbReference type="NCBI Taxonomy" id="94023"/>
    <lineage>
        <taxon>Eukaryota</taxon>
        <taxon>Fungi</taxon>
        <taxon>Fungi incertae sedis</taxon>
        <taxon>Mucoromycota</taxon>
        <taxon>Glomeromycotina</taxon>
        <taxon>Glomeromycetes</taxon>
        <taxon>Diversisporales</taxon>
        <taxon>Acaulosporaceae</taxon>
        <taxon>Acaulospora</taxon>
    </lineage>
</organism>
<dbReference type="InterPro" id="IPR027417">
    <property type="entry name" value="P-loop_NTPase"/>
</dbReference>
<dbReference type="GO" id="GO:0016887">
    <property type="term" value="F:ATP hydrolysis activity"/>
    <property type="evidence" value="ECO:0007669"/>
    <property type="project" value="InterPro"/>
</dbReference>
<evidence type="ECO:0000313" key="9">
    <source>
        <dbReference type="EMBL" id="CAG8454752.1"/>
    </source>
</evidence>
<feature type="region of interest" description="Disordered" evidence="7">
    <location>
        <begin position="3362"/>
        <end position="3423"/>
    </location>
</feature>
<gene>
    <name evidence="9" type="ORF">AMORRO_LOCUS1086</name>
</gene>
<keyword evidence="6" id="KW-0391">Immunity</keyword>
<comment type="subcellular location">
    <subcellularLocation>
        <location evidence="1">Cytoplasm</location>
    </subcellularLocation>
</comment>
<dbReference type="SUPFAM" id="SSF52540">
    <property type="entry name" value="P-loop containing nucleoside triphosphate hydrolases"/>
    <property type="match status" value="1"/>
</dbReference>
<protein>
    <submittedName>
        <fullName evidence="9">3616_t:CDS:1</fullName>
    </submittedName>
</protein>
<proteinExistence type="predicted"/>
<dbReference type="InterPro" id="IPR031248">
    <property type="entry name" value="RNF213"/>
</dbReference>
<dbReference type="PANTHER" id="PTHR22605">
    <property type="entry name" value="RZ-TYPE DOMAIN-CONTAINING PROTEIN"/>
    <property type="match status" value="1"/>
</dbReference>
<accession>A0A9N8VM43</accession>
<keyword evidence="4" id="KW-0863">Zinc-finger</keyword>
<dbReference type="GO" id="GO:0008270">
    <property type="term" value="F:zinc ion binding"/>
    <property type="evidence" value="ECO:0007669"/>
    <property type="project" value="UniProtKB-KW"/>
</dbReference>
<dbReference type="GO" id="GO:0002376">
    <property type="term" value="P:immune system process"/>
    <property type="evidence" value="ECO:0007669"/>
    <property type="project" value="UniProtKB-KW"/>
</dbReference>
<keyword evidence="5" id="KW-0862">Zinc</keyword>
<dbReference type="Pfam" id="PF20173">
    <property type="entry name" value="ZnF_RZ-type"/>
    <property type="match status" value="1"/>
</dbReference>
<comment type="caution">
    <text evidence="9">The sequence shown here is derived from an EMBL/GenBank/DDBJ whole genome shotgun (WGS) entry which is preliminary data.</text>
</comment>
<reference evidence="9" key="1">
    <citation type="submission" date="2021-06" db="EMBL/GenBank/DDBJ databases">
        <authorList>
            <person name="Kallberg Y."/>
            <person name="Tangrot J."/>
            <person name="Rosling A."/>
        </authorList>
    </citation>
    <scope>NUCLEOTIDE SEQUENCE</scope>
    <source>
        <strain evidence="9">CL551</strain>
    </source>
</reference>
<evidence type="ECO:0000256" key="4">
    <source>
        <dbReference type="ARBA" id="ARBA00022771"/>
    </source>
</evidence>
<dbReference type="EMBL" id="CAJVPV010000394">
    <property type="protein sequence ID" value="CAG8454752.1"/>
    <property type="molecule type" value="Genomic_DNA"/>
</dbReference>
<keyword evidence="2" id="KW-0963">Cytoplasm</keyword>
<evidence type="ECO:0000256" key="2">
    <source>
        <dbReference type="ARBA" id="ARBA00022490"/>
    </source>
</evidence>
<dbReference type="InterPro" id="IPR046439">
    <property type="entry name" value="ZF_RZ_dom"/>
</dbReference>
<sequence length="3423" mass="390453">MSFQNFAPERISSWNSVEKTAKSEKTSSGPSDQRCKEYGDWKNLISSSASVFWKNVTNINAELNFLSEFAQIDYDQKFLRMLSHLSKVDQLTLRLKQLSTVIEIFKIPRNEGDWLEMTIGDLDAQDIILEKLSSVFDFLSDHLAAVNEDSWSLIKELSIAVDFIAFLREIADHDLKNLINGVDDERLIQEDTVSSLIQVKQFMVPLLNVATTFDLDAFLKELCKVASLSPMLANKIALCNSNNMALQNMYANISNRGEVAKEKIQNAVNIGTYKFEWSSKDLKCKVTLSYAINKTTTVSYDINDLQDLKGRALLITKPSDAMSISLGDTNIGGGSKKSKDLMEEFVRQVDIVQGIINVSERLIETGNFGYRKHMSSIKGTEKMVQLLEKLQADLKKWEILVDKAQQNHFYLTFFPARHMLEFYDHFIGKSSVNTNTCQTLIKFVNQNARLPRKPSYNKMTDRKDATIQILNEIGEKLQAIFAKVPKRRRPLKAPVDRIISDVVERGKLFVASCNDKSRLPNVIMSLYANHGSYPEAWQLLICTASTTLEELSIFIKRCFFASKNGYDNYLFCLANLELLDYELQYNLVNKIRSMREKENDYYLALICCPEAGMHHHVLDQFSDFRTTKGLSTASMKKIYKELCPQIFCVSSELSGQGKTEWIKQESFRNKTFPKCFLISDDADYVKLVKQLKEFVLRPFECMHINVISSDYPGEVNMWLFQLLTLRIVSSNTDIACLPNTHIYIEIASSFEQHLLRSLPIIECLQKTHLAWDITDLVVTQESNSPVQIVCRYLSALDSENIDKRDIYIKGPIPALSPKECQKLLSKYFFDDDNLEDVSSFRFLEIFVNVFAYQLVRLSFSSYFRVKNLKLMLEGETNIRETLVKTLLQVSKDFATRSVRTKSAQLEATSIDAIENAALGTIVNWDDSNHLLVFFLSQTPDSICALYRDQAKVPEVVRSLMKSQHIDETNKKWKLEDYQKLSMEILLQKLEGIARKTFHQIDYPPYALSNDNFDFNEKDFSNIIKEEQEDYINRMVCPPNTAQNEALLENVLVMIVCILTRIPVFIIGAPGSSKSLAIRLISQNLRGSDSNDEYFRKLPQACNVYLIPHQGSSSSTSDGILKVFQKAQNFQETSSKEFPVISVVLLDEVGLAETSPFNPLKVLHSLLEPSYPSDGPKVSVIGISNWRLDNSKSSRALLVQRPKFDTEDLVDTAVRLIGNKTHDKIQKNSLLPLAIAYSEYEQKGQKHSNFHGLRDYYALVKSLSMNELIPEHIHMALARNFGGTEQFAEICQTYFGNVINTFNNNQAWVYRPISINKLVHANLDDEGARHLMVIGKSDSIVNLLTYELRQKNLNPVIILGSQFPDDQDDYSYNVLSRIMDPKYYTRVALGAYANPMLYVNKNFRCILVLDEKNLPKADPPLLNRFEKQKMTIHDTLSDNEKELVQQLSSWTKLISTVETLNQNTVSHDKFTQKDLFIGFEQGETLESLVIDTRKKNPDARDSEILTKCKESLINIASSDGIVRAEKSELSLDEVRHWTNVYFKVQHHDHLADYFEDLLTNENLELYPDGHQVIINTFSNINTDVKLCLKGLIECQVIKLSTFKTEAQFQNQVKNFWFESPNRMLILQCDITTMNAGCIKLAKFIIEQTRNEYLMKNKSETTGDFTTKHACIILHVHRDHKTTLSAFNFMCGWRQVTIETLIPQEKRLSALLDGDLSDVINTTYPFEEILQHELIWCLLCMKYPSNARSINHIKTLNVKIPQNKSFVDFLRMKTRELLQGNYSSRGWQYYVASNKKLLYPYSSFSAALQAYIRSIVRQPIAKILCALERLSATKTFLSFDQASPQQQLQLREFWREMFNDKTITRIDELSDAKPDGYSMPTAVYDLRFPFSYYFMNQIDGFKKVYEEELDLLMEDPNNIDPGTGNLYESTIANHIKNLSNNIASSLKNIKASPLEYFPELYFEDFVSRICTDDSSVKYVPLMSYILRWRLGSEKIYNPIILHTHWWKHSASIMTEFRLAQMCPPIVKETSLKNGNLLNISFEDYLVEEIIKMMNKKLSEIRSTNKAHIPQLRNWLREVSVISALCDRLTEVSNFSALHLLQMCNDFVSADAITLSSIGEIMKTANIAIKKPDAFSPKFINSVFEMLDKLQNDDANLIPKLSFINKCFNIVSLDSPARLELYRNIFSKDPLPTISTSIIGMIFGQEETINPGSFVAMIKNPKKALSQSSRLRVITDSLSNQSLDSPMPTLCCDILQKSFFSKLSLQELADIYQYSAEALNDAKEVMLQKICAIACLKEFAQKFWDHSIQEAVLQPIQFDELRIGDLDTTELITKVNDSMNLTFPLIHSFKIYFLRVLRHRGMSMSEVRRFCDAQQQNLPWLQELPWNKIKEIQLPFNPYWALEQYIEIEKSFTTLYGMDNKGSFNSIFASLKKKEASQVSFSSIALMGLIFSRLHVVRASREWDTAEKRSAEFLRQKIDQSALSDIYKQIITKLVKNEHELLHLSPTTTNSELLLKSVICHVIALHASSSAGTSPLAYMFHNLDKCSKMFIPTCSSDVESVIINAVIQSGQVTRYSCSCGFKYVIANCGMANGRGKCPECKATIGGENHVISRGQIKLDANPINRALAARDQPGYISETNNNGLNNCLRSLNPASYRILHLFIHAIIGACGTSPVTTNFLKHDNETDVSEYCMAHIKSDWFVLQRIFNISDEDLALLLHSILCMMTEVPPMSSTLNSSAEREEWEKNFSSSYVEPSTKNSTETAKNFLMEITKAAADSQESVDIVEGEVNQILKMDKQYNVRHLPKLWRMIDDVGFDSFRAFYSGDLTNNVENYPLLSVFFKYEQQLPHVRHLIPIIKFLRILKSKLEYKLNRSEAQELTFQGFIESVDEESTEASNNLKLAFDDFAHAWNSVIDLVQNYQCHELPSKPRISIESPVAFGLIEPKDAGVYICAILEHLIGIQNNFLQEVSAINPGKFASLVFLKDMSFYGNDTGSASSSKTIQTSQYCIHAMRVEQIQPNNIISFQWDDDILQYSQRNLEAGRGLDVKFNLQKIESDLAHFLVFEKVHIDTVNDSQLYMEPFAYHMELFQGSIRILGEIKEMIPQQKISAEKIDLILGSAISLTVNSSGYQYLTFDNASELLSSLEILLCFVKKTSIGDGEISINEYVSQWMKLSSLLDNESFSNLLNAGLKLKHLVALYELAEEQVANGVIKYINDKYKEPLTSELEQEITLALDFQFVRQEENEDPLSQNNSNEQKRIPAEYFVSALKRFMLRFLNDYSGKETEPLSIYFTDMTLNLWSPDVQEETVDNFFPTSLLVAHIYEAYTFVNDKLELIIKQTPIVTKPKAIAAPKVTKIVTAGKKLPSNKGKSVTSPTTKKPLIKSTLSTGAKNRTVGESSKSASSPTAVRSPMSPSSPTLRRKFNEK</sequence>
<dbReference type="Gene3D" id="3.40.50.300">
    <property type="entry name" value="P-loop containing nucleotide triphosphate hydrolases"/>
    <property type="match status" value="1"/>
</dbReference>
<evidence type="ECO:0000256" key="6">
    <source>
        <dbReference type="ARBA" id="ARBA00022859"/>
    </source>
</evidence>
<dbReference type="PANTHER" id="PTHR22605:SF1">
    <property type="entry name" value="RZ-TYPE DOMAIN-CONTAINING PROTEIN"/>
    <property type="match status" value="1"/>
</dbReference>
<evidence type="ECO:0000256" key="3">
    <source>
        <dbReference type="ARBA" id="ARBA00022723"/>
    </source>
</evidence>
<keyword evidence="3" id="KW-0479">Metal-binding</keyword>
<feature type="region of interest" description="Disordered" evidence="7">
    <location>
        <begin position="14"/>
        <end position="34"/>
    </location>
</feature>
<name>A0A9N8VM43_9GLOM</name>
<evidence type="ECO:0000256" key="5">
    <source>
        <dbReference type="ARBA" id="ARBA00022833"/>
    </source>
</evidence>
<dbReference type="GO" id="GO:0005737">
    <property type="term" value="C:cytoplasm"/>
    <property type="evidence" value="ECO:0007669"/>
    <property type="project" value="UniProtKB-SubCell"/>
</dbReference>
<feature type="compositionally biased region" description="Polar residues" evidence="7">
    <location>
        <begin position="3365"/>
        <end position="3374"/>
    </location>
</feature>
<keyword evidence="10" id="KW-1185">Reference proteome</keyword>
<evidence type="ECO:0000259" key="8">
    <source>
        <dbReference type="PROSITE" id="PS51981"/>
    </source>
</evidence>
<dbReference type="Proteomes" id="UP000789342">
    <property type="component" value="Unassembled WGS sequence"/>
</dbReference>
<feature type="domain" description="RZ-type" evidence="8">
    <location>
        <begin position="2551"/>
        <end position="2625"/>
    </location>
</feature>
<dbReference type="OrthoDB" id="2400221at2759"/>
<dbReference type="GO" id="GO:0004842">
    <property type="term" value="F:ubiquitin-protein transferase activity"/>
    <property type="evidence" value="ECO:0007669"/>
    <property type="project" value="InterPro"/>
</dbReference>
<dbReference type="PROSITE" id="PS51981">
    <property type="entry name" value="ZF_RZ"/>
    <property type="match status" value="1"/>
</dbReference>